<dbReference type="AlphaFoldDB" id="A0A427BC50"/>
<organism evidence="2 3">
    <name type="scientific">Ensete ventricosum</name>
    <name type="common">Abyssinian banana</name>
    <name type="synonym">Musa ensete</name>
    <dbReference type="NCBI Taxonomy" id="4639"/>
    <lineage>
        <taxon>Eukaryota</taxon>
        <taxon>Viridiplantae</taxon>
        <taxon>Streptophyta</taxon>
        <taxon>Embryophyta</taxon>
        <taxon>Tracheophyta</taxon>
        <taxon>Spermatophyta</taxon>
        <taxon>Magnoliopsida</taxon>
        <taxon>Liliopsida</taxon>
        <taxon>Zingiberales</taxon>
        <taxon>Musaceae</taxon>
        <taxon>Ensete</taxon>
    </lineage>
</organism>
<name>A0A427BC50_ENSVE</name>
<evidence type="ECO:0000313" key="3">
    <source>
        <dbReference type="Proteomes" id="UP000287651"/>
    </source>
</evidence>
<gene>
    <name evidence="2" type="ORF">B296_00002027</name>
</gene>
<evidence type="ECO:0000313" key="2">
    <source>
        <dbReference type="EMBL" id="RRT86024.1"/>
    </source>
</evidence>
<feature type="region of interest" description="Disordered" evidence="1">
    <location>
        <begin position="36"/>
        <end position="59"/>
    </location>
</feature>
<evidence type="ECO:0000256" key="1">
    <source>
        <dbReference type="SAM" id="MobiDB-lite"/>
    </source>
</evidence>
<dbReference type="EMBL" id="AMZH03000024">
    <property type="protein sequence ID" value="RRT86024.1"/>
    <property type="molecule type" value="Genomic_DNA"/>
</dbReference>
<sequence length="106" mass="10240">MVTATASSPPLSASPSIALVTQPNPQSVCSASQFCRGREPGASGSGGTRPTLSASAAAAAASTSRRAGAALAATLPAGSANVHHLPRRSLSSCTQAAPRKTSVAAA</sequence>
<proteinExistence type="predicted"/>
<accession>A0A427BC50</accession>
<dbReference type="Proteomes" id="UP000287651">
    <property type="component" value="Unassembled WGS sequence"/>
</dbReference>
<reference evidence="2 3" key="1">
    <citation type="journal article" date="2014" name="Agronomy (Basel)">
        <title>A Draft Genome Sequence for Ensete ventricosum, the Drought-Tolerant Tree Against Hunger.</title>
        <authorList>
            <person name="Harrison J."/>
            <person name="Moore K.A."/>
            <person name="Paszkiewicz K."/>
            <person name="Jones T."/>
            <person name="Grant M."/>
            <person name="Ambacheew D."/>
            <person name="Muzemil S."/>
            <person name="Studholme D.J."/>
        </authorList>
    </citation>
    <scope>NUCLEOTIDE SEQUENCE [LARGE SCALE GENOMIC DNA]</scope>
</reference>
<feature type="region of interest" description="Disordered" evidence="1">
    <location>
        <begin position="86"/>
        <end position="106"/>
    </location>
</feature>
<protein>
    <submittedName>
        <fullName evidence="2">Uncharacterized protein</fullName>
    </submittedName>
</protein>
<feature type="compositionally biased region" description="Low complexity" evidence="1">
    <location>
        <begin position="49"/>
        <end position="59"/>
    </location>
</feature>
<comment type="caution">
    <text evidence="2">The sequence shown here is derived from an EMBL/GenBank/DDBJ whole genome shotgun (WGS) entry which is preliminary data.</text>
</comment>